<dbReference type="AlphaFoldDB" id="A0AAD7SGQ3"/>
<evidence type="ECO:0000313" key="2">
    <source>
        <dbReference type="EMBL" id="KAJ8402160.1"/>
    </source>
</evidence>
<dbReference type="EMBL" id="JAINUG010000065">
    <property type="protein sequence ID" value="KAJ8402160.1"/>
    <property type="molecule type" value="Genomic_DNA"/>
</dbReference>
<dbReference type="PANTHER" id="PTHR17503:SF0">
    <property type="entry name" value="SYNCOLLIN"/>
    <property type="match status" value="1"/>
</dbReference>
<dbReference type="GO" id="GO:0030667">
    <property type="term" value="C:secretory granule membrane"/>
    <property type="evidence" value="ECO:0007669"/>
    <property type="project" value="InterPro"/>
</dbReference>
<dbReference type="Pfam" id="PF15138">
    <property type="entry name" value="Syncollin"/>
    <property type="match status" value="1"/>
</dbReference>
<accession>A0AAD7SGQ3</accession>
<keyword evidence="1" id="KW-0732">Signal</keyword>
<comment type="caution">
    <text evidence="2">The sequence shown here is derived from an EMBL/GenBank/DDBJ whole genome shotgun (WGS) entry which is preliminary data.</text>
</comment>
<keyword evidence="3" id="KW-1185">Reference proteome</keyword>
<evidence type="ECO:0008006" key="4">
    <source>
        <dbReference type="Google" id="ProtNLM"/>
    </source>
</evidence>
<sequence>MRGPITALLLCAVCLSGVKAQCPDPELLKDANGVKLCARMFESSHYYNEQSCGGRYIDAYPGDDKPILPFVWNNRMSALVVSRQCTLTVWPRTKKRGTQKKFSAGIQYRLQDVGQGLFGDWDNDISGYFCQC</sequence>
<feature type="signal peptide" evidence="1">
    <location>
        <begin position="1"/>
        <end position="20"/>
    </location>
</feature>
<feature type="chain" id="PRO_5042187188" description="Syncollin" evidence="1">
    <location>
        <begin position="21"/>
        <end position="132"/>
    </location>
</feature>
<reference evidence="2" key="1">
    <citation type="journal article" date="2023" name="Science">
        <title>Genome structures resolve the early diversification of teleost fishes.</title>
        <authorList>
            <person name="Parey E."/>
            <person name="Louis A."/>
            <person name="Montfort J."/>
            <person name="Bouchez O."/>
            <person name="Roques C."/>
            <person name="Iampietro C."/>
            <person name="Lluch J."/>
            <person name="Castinel A."/>
            <person name="Donnadieu C."/>
            <person name="Desvignes T."/>
            <person name="Floi Bucao C."/>
            <person name="Jouanno E."/>
            <person name="Wen M."/>
            <person name="Mejri S."/>
            <person name="Dirks R."/>
            <person name="Jansen H."/>
            <person name="Henkel C."/>
            <person name="Chen W.J."/>
            <person name="Zahm M."/>
            <person name="Cabau C."/>
            <person name="Klopp C."/>
            <person name="Thompson A.W."/>
            <person name="Robinson-Rechavi M."/>
            <person name="Braasch I."/>
            <person name="Lecointre G."/>
            <person name="Bobe J."/>
            <person name="Postlethwait J.H."/>
            <person name="Berthelot C."/>
            <person name="Roest Crollius H."/>
            <person name="Guiguen Y."/>
        </authorList>
    </citation>
    <scope>NUCLEOTIDE SEQUENCE</scope>
    <source>
        <strain evidence="2">NC1722</strain>
    </source>
</reference>
<dbReference type="PANTHER" id="PTHR17503">
    <property type="entry name" value="SYNCOLLIN"/>
    <property type="match status" value="1"/>
</dbReference>
<name>A0AAD7SGQ3_9TELE</name>
<evidence type="ECO:0000256" key="1">
    <source>
        <dbReference type="SAM" id="SignalP"/>
    </source>
</evidence>
<dbReference type="GO" id="GO:0006887">
    <property type="term" value="P:exocytosis"/>
    <property type="evidence" value="ECO:0007669"/>
    <property type="project" value="InterPro"/>
</dbReference>
<evidence type="ECO:0000313" key="3">
    <source>
        <dbReference type="Proteomes" id="UP001221898"/>
    </source>
</evidence>
<dbReference type="Proteomes" id="UP001221898">
    <property type="component" value="Unassembled WGS sequence"/>
</dbReference>
<organism evidence="2 3">
    <name type="scientific">Aldrovandia affinis</name>
    <dbReference type="NCBI Taxonomy" id="143900"/>
    <lineage>
        <taxon>Eukaryota</taxon>
        <taxon>Metazoa</taxon>
        <taxon>Chordata</taxon>
        <taxon>Craniata</taxon>
        <taxon>Vertebrata</taxon>
        <taxon>Euteleostomi</taxon>
        <taxon>Actinopterygii</taxon>
        <taxon>Neopterygii</taxon>
        <taxon>Teleostei</taxon>
        <taxon>Notacanthiformes</taxon>
        <taxon>Halosauridae</taxon>
        <taxon>Aldrovandia</taxon>
    </lineage>
</organism>
<gene>
    <name evidence="2" type="ORF">AAFF_G00370250</name>
</gene>
<protein>
    <recommendedName>
        <fullName evidence="4">Syncollin</fullName>
    </recommendedName>
</protein>
<dbReference type="InterPro" id="IPR028137">
    <property type="entry name" value="Syncollin"/>
</dbReference>
<proteinExistence type="predicted"/>